<evidence type="ECO:0000313" key="4">
    <source>
        <dbReference type="Proteomes" id="UP000245872"/>
    </source>
</evidence>
<dbReference type="EMBL" id="CP029619">
    <property type="protein sequence ID" value="AWN82213.1"/>
    <property type="molecule type" value="Genomic_DNA"/>
</dbReference>
<protein>
    <submittedName>
        <fullName evidence="3">UDP-N-acetylglucosamine 4-epimerase</fullName>
        <ecNumber evidence="3">5.1.3.7</ecNumber>
    </submittedName>
</protein>
<keyword evidence="4" id="KW-1185">Reference proteome</keyword>
<feature type="domain" description="NAD-dependent epimerase/dehydratase" evidence="2">
    <location>
        <begin position="3"/>
        <end position="236"/>
    </location>
</feature>
<comment type="similarity">
    <text evidence="1">Belongs to the NAD(P)-dependent epimerase/dehydratase family.</text>
</comment>
<keyword evidence="3" id="KW-0413">Isomerase</keyword>
<reference evidence="3 4" key="1">
    <citation type="submission" date="2018-05" db="EMBL/GenBank/DDBJ databases">
        <title>Candidatus Cardinium hertigii Genome Assembly.</title>
        <authorList>
            <person name="Showmaker K.C."/>
            <person name="Walden K.O."/>
            <person name="Fields C.J."/>
            <person name="Lambert K.N."/>
            <person name="Hudson M.E."/>
        </authorList>
    </citation>
    <scope>NUCLEOTIDE SEQUENCE [LARGE SCALE GENOMIC DNA]</scope>
    <source>
        <strain evidence="4">cHgTN10</strain>
    </source>
</reference>
<gene>
    <name evidence="3" type="primary">wbgU</name>
    <name evidence="3" type="ORF">DK880_00915</name>
</gene>
<dbReference type="EC" id="5.1.3.7" evidence="3"/>
<accession>A0A2Z3L9K9</accession>
<dbReference type="KEGG" id="cher:DK880_00915"/>
<organism evidence="3 4">
    <name type="scientific">Candidatus Cardinium hertigii</name>
    <dbReference type="NCBI Taxonomy" id="247481"/>
    <lineage>
        <taxon>Bacteria</taxon>
        <taxon>Pseudomonadati</taxon>
        <taxon>Bacteroidota</taxon>
        <taxon>Cytophagia</taxon>
        <taxon>Cytophagales</taxon>
        <taxon>Amoebophilaceae</taxon>
        <taxon>Candidatus Cardinium</taxon>
    </lineage>
</organism>
<proteinExistence type="inferred from homology"/>
<evidence type="ECO:0000256" key="1">
    <source>
        <dbReference type="ARBA" id="ARBA00007637"/>
    </source>
</evidence>
<dbReference type="PANTHER" id="PTHR43000">
    <property type="entry name" value="DTDP-D-GLUCOSE 4,6-DEHYDRATASE-RELATED"/>
    <property type="match status" value="1"/>
</dbReference>
<dbReference type="Gene3D" id="3.40.50.720">
    <property type="entry name" value="NAD(P)-binding Rossmann-like Domain"/>
    <property type="match status" value="1"/>
</dbReference>
<dbReference type="Pfam" id="PF01370">
    <property type="entry name" value="Epimerase"/>
    <property type="match status" value="1"/>
</dbReference>
<dbReference type="RefSeq" id="WP_109997595.1">
    <property type="nucleotide sequence ID" value="NZ_CP029619.1"/>
</dbReference>
<dbReference type="Proteomes" id="UP000245872">
    <property type="component" value="Chromosome"/>
</dbReference>
<dbReference type="SUPFAM" id="SSF51735">
    <property type="entry name" value="NAD(P)-binding Rossmann-fold domains"/>
    <property type="match status" value="1"/>
</dbReference>
<dbReference type="InterPro" id="IPR036291">
    <property type="entry name" value="NAD(P)-bd_dom_sf"/>
</dbReference>
<sequence length="336" mass="37768">MKIFITGIAGFLGSHLAERMLHLGHEVVGVDNLEGGNRENIPKGVCFFEADCGDLNKMVQYMRGCTAVYHAAATAYDGLSLFAPTYVSRNTFQISISVITAAIENRIQRFVYCSSMARYGNLKEVPFREDMVCQPENPYGIAKLAAEEVLKGLAKVHGMEYVILIPHNIIGPKQCYEDPYRNVAAIMINRLLQGKQPIIYGDGNQKRCFSFIDDVVHCFEKALLTPGLHGEIINVGPDESEAFITINHLAKMIGKLMQVNCKPIYVNNRPLEVRYATCSAEKARKLLGYRTQTTLEEGLQSMITYIKNKEPRPFIYNRPLEIHNALTPTTWSEKLI</sequence>
<dbReference type="InterPro" id="IPR001509">
    <property type="entry name" value="Epimerase_deHydtase"/>
</dbReference>
<dbReference type="OrthoDB" id="9810015at2"/>
<name>A0A2Z3L9K9_9BACT</name>
<dbReference type="GO" id="GO:0003974">
    <property type="term" value="F:UDP-N-acetylglucosamine 4-epimerase activity"/>
    <property type="evidence" value="ECO:0007669"/>
    <property type="project" value="UniProtKB-EC"/>
</dbReference>
<evidence type="ECO:0000313" key="3">
    <source>
        <dbReference type="EMBL" id="AWN82213.1"/>
    </source>
</evidence>
<evidence type="ECO:0000259" key="2">
    <source>
        <dbReference type="Pfam" id="PF01370"/>
    </source>
</evidence>
<dbReference type="AlphaFoldDB" id="A0A2Z3L9K9"/>